<name>A0ABN9PTF2_9DINO</name>
<keyword evidence="1" id="KW-1133">Transmembrane helix</keyword>
<keyword evidence="1" id="KW-0812">Transmembrane</keyword>
<comment type="caution">
    <text evidence="2">The sequence shown here is derived from an EMBL/GenBank/DDBJ whole genome shotgun (WGS) entry which is preliminary data.</text>
</comment>
<organism evidence="2 3">
    <name type="scientific">Prorocentrum cordatum</name>
    <dbReference type="NCBI Taxonomy" id="2364126"/>
    <lineage>
        <taxon>Eukaryota</taxon>
        <taxon>Sar</taxon>
        <taxon>Alveolata</taxon>
        <taxon>Dinophyceae</taxon>
        <taxon>Prorocentrales</taxon>
        <taxon>Prorocentraceae</taxon>
        <taxon>Prorocentrum</taxon>
    </lineage>
</organism>
<evidence type="ECO:0000313" key="2">
    <source>
        <dbReference type="EMBL" id="CAK0796445.1"/>
    </source>
</evidence>
<accession>A0ABN9PTF2</accession>
<dbReference type="Proteomes" id="UP001189429">
    <property type="component" value="Unassembled WGS sequence"/>
</dbReference>
<keyword evidence="1" id="KW-0472">Membrane</keyword>
<gene>
    <name evidence="2" type="ORF">PCOR1329_LOCUS5825</name>
</gene>
<proteinExistence type="predicted"/>
<keyword evidence="3" id="KW-1185">Reference proteome</keyword>
<dbReference type="EMBL" id="CAUYUJ010001550">
    <property type="protein sequence ID" value="CAK0796445.1"/>
    <property type="molecule type" value="Genomic_DNA"/>
</dbReference>
<sequence length="127" mass="13462">MKEMGAWEAPDTVPKTKTLQADAAIIVALVRFAMKHCPCNFLPGEGIDSGLRESCHGSLDFILALLLLLILCVILAVLGLFFATIPDAASLVPPEHEAAAAVATRAPVRAAIEPPSWVPGRPARPQD</sequence>
<protein>
    <submittedName>
        <fullName evidence="2">Uncharacterized protein</fullName>
    </submittedName>
</protein>
<feature type="transmembrane region" description="Helical" evidence="1">
    <location>
        <begin position="61"/>
        <end position="85"/>
    </location>
</feature>
<evidence type="ECO:0000256" key="1">
    <source>
        <dbReference type="SAM" id="Phobius"/>
    </source>
</evidence>
<evidence type="ECO:0000313" key="3">
    <source>
        <dbReference type="Proteomes" id="UP001189429"/>
    </source>
</evidence>
<reference evidence="2" key="1">
    <citation type="submission" date="2023-10" db="EMBL/GenBank/DDBJ databases">
        <authorList>
            <person name="Chen Y."/>
            <person name="Shah S."/>
            <person name="Dougan E. K."/>
            <person name="Thang M."/>
            <person name="Chan C."/>
        </authorList>
    </citation>
    <scope>NUCLEOTIDE SEQUENCE [LARGE SCALE GENOMIC DNA]</scope>
</reference>